<keyword evidence="5" id="KW-0406">Ion transport</keyword>
<proteinExistence type="predicted"/>
<dbReference type="GO" id="GO:0051480">
    <property type="term" value="P:regulation of cytosolic calcium ion concentration"/>
    <property type="evidence" value="ECO:0007669"/>
    <property type="project" value="TreeGrafter"/>
</dbReference>
<dbReference type="PANTHER" id="PTHR10117">
    <property type="entry name" value="TRANSIENT RECEPTOR POTENTIAL CHANNEL"/>
    <property type="match status" value="1"/>
</dbReference>
<evidence type="ECO:0000313" key="12">
    <source>
        <dbReference type="Proteomes" id="UP000000311"/>
    </source>
</evidence>
<dbReference type="EMBL" id="GL436770">
    <property type="protein sequence ID" value="EFN71502.1"/>
    <property type="molecule type" value="Genomic_DNA"/>
</dbReference>
<keyword evidence="7" id="KW-0407">Ion channel</keyword>
<accession>E2A4Y5</accession>
<evidence type="ECO:0000256" key="2">
    <source>
        <dbReference type="ARBA" id="ARBA00022448"/>
    </source>
</evidence>
<dbReference type="PRINTS" id="PR01097">
    <property type="entry name" value="TRNSRECEPTRP"/>
</dbReference>
<name>E2A4Y5_CAMFO</name>
<feature type="transmembrane region" description="Helical" evidence="9">
    <location>
        <begin position="37"/>
        <end position="57"/>
    </location>
</feature>
<evidence type="ECO:0000256" key="5">
    <source>
        <dbReference type="ARBA" id="ARBA00023065"/>
    </source>
</evidence>
<evidence type="ECO:0000313" key="11">
    <source>
        <dbReference type="EMBL" id="EFN71502.1"/>
    </source>
</evidence>
<feature type="transmembrane region" description="Helical" evidence="9">
    <location>
        <begin position="323"/>
        <end position="342"/>
    </location>
</feature>
<keyword evidence="12" id="KW-1185">Reference proteome</keyword>
<feature type="domain" description="Ion transport" evidence="10">
    <location>
        <begin position="11"/>
        <end position="71"/>
    </location>
</feature>
<protein>
    <recommendedName>
        <fullName evidence="10">Ion transport domain-containing protein</fullName>
    </recommendedName>
</protein>
<feature type="transmembrane region" description="Helical" evidence="9">
    <location>
        <begin position="285"/>
        <end position="303"/>
    </location>
</feature>
<dbReference type="GO" id="GO:0015279">
    <property type="term" value="F:store-operated calcium channel activity"/>
    <property type="evidence" value="ECO:0007669"/>
    <property type="project" value="TreeGrafter"/>
</dbReference>
<dbReference type="GO" id="GO:0005886">
    <property type="term" value="C:plasma membrane"/>
    <property type="evidence" value="ECO:0007669"/>
    <property type="project" value="TreeGrafter"/>
</dbReference>
<evidence type="ECO:0000259" key="10">
    <source>
        <dbReference type="Pfam" id="PF00520"/>
    </source>
</evidence>
<evidence type="ECO:0000256" key="4">
    <source>
        <dbReference type="ARBA" id="ARBA00022989"/>
    </source>
</evidence>
<evidence type="ECO:0000256" key="6">
    <source>
        <dbReference type="ARBA" id="ARBA00023136"/>
    </source>
</evidence>
<keyword evidence="6 9" id="KW-0472">Membrane</keyword>
<organism evidence="12">
    <name type="scientific">Camponotus floridanus</name>
    <name type="common">Florida carpenter ant</name>
    <dbReference type="NCBI Taxonomy" id="104421"/>
    <lineage>
        <taxon>Eukaryota</taxon>
        <taxon>Metazoa</taxon>
        <taxon>Ecdysozoa</taxon>
        <taxon>Arthropoda</taxon>
        <taxon>Hexapoda</taxon>
        <taxon>Insecta</taxon>
        <taxon>Pterygota</taxon>
        <taxon>Neoptera</taxon>
        <taxon>Endopterygota</taxon>
        <taxon>Hymenoptera</taxon>
        <taxon>Apocrita</taxon>
        <taxon>Aculeata</taxon>
        <taxon>Formicoidea</taxon>
        <taxon>Formicidae</taxon>
        <taxon>Formicinae</taxon>
        <taxon>Camponotus</taxon>
    </lineage>
</organism>
<comment type="subcellular location">
    <subcellularLocation>
        <location evidence="1">Membrane</location>
        <topology evidence="1">Multi-pass membrane protein</topology>
    </subcellularLocation>
</comment>
<keyword evidence="3 9" id="KW-0812">Transmembrane</keyword>
<keyword evidence="4 9" id="KW-1133">Transmembrane helix</keyword>
<feature type="region of interest" description="Disordered" evidence="8">
    <location>
        <begin position="482"/>
        <end position="515"/>
    </location>
</feature>
<evidence type="ECO:0000256" key="1">
    <source>
        <dbReference type="ARBA" id="ARBA00004141"/>
    </source>
</evidence>
<feature type="region of interest" description="Disordered" evidence="8">
    <location>
        <begin position="198"/>
        <end position="240"/>
    </location>
</feature>
<dbReference type="InterPro" id="IPR005821">
    <property type="entry name" value="Ion_trans_dom"/>
</dbReference>
<dbReference type="InterPro" id="IPR002153">
    <property type="entry name" value="TRPC_channel"/>
</dbReference>
<dbReference type="AlphaFoldDB" id="E2A4Y5"/>
<dbReference type="Pfam" id="PF00520">
    <property type="entry name" value="Ion_trans"/>
    <property type="match status" value="1"/>
</dbReference>
<gene>
    <name evidence="11" type="ORF">EAG_08781</name>
</gene>
<feature type="compositionally biased region" description="Basic and acidic residues" evidence="8">
    <location>
        <begin position="506"/>
        <end position="515"/>
    </location>
</feature>
<dbReference type="GO" id="GO:0070679">
    <property type="term" value="F:inositol 1,4,5 trisphosphate binding"/>
    <property type="evidence" value="ECO:0007669"/>
    <property type="project" value="TreeGrafter"/>
</dbReference>
<sequence>MNPILAFEYLFFAVFGQTTHGELKVEHNQPQWTSVLFKLTFGVYMLVSVVVLINLLIAMMSDTYQRIQAQSDIEWKYGLSKLIRNMHRTTTAPSPLNLLTTWMVYFIKLCKQRAAKRKRPSLVHMMGLQHGSRLSPRSKMGAKWLAKVKKGQVRPKDSMTLSVVHLSPLGSQLSFNTATRIENVVDWDSIRKKYLALTGNEPEKEDAEKEGKSDEDENEDEKGQTASNASTIPATTNPNPPVMERLLELIERLQLTLTNIYADSSYNNITLLTTQTSKDASHLKINPIYVVELLFFAIFGQTTHGDFKKELNQPEWTKSLFKLAFGIYMLVSVVVLINLLIAMMSDTYQRIQAQSDIEWKYGLSKLVRNMHRTTTAPSPLNLLSTWITYFCKLCKKRFNKKKERPSLMNLIGNRMSPRSRMGAKWLSKVKGRQIAHKDSVTLSVSHLSPLGSQLSFRNTVRIDNVVDWEVVRRKYRDLYGEEVEEKPVEENKESTEPNPLAALEGVNEKSKLLGA</sequence>
<evidence type="ECO:0000256" key="9">
    <source>
        <dbReference type="SAM" id="Phobius"/>
    </source>
</evidence>
<dbReference type="GO" id="GO:0034703">
    <property type="term" value="C:cation channel complex"/>
    <property type="evidence" value="ECO:0007669"/>
    <property type="project" value="TreeGrafter"/>
</dbReference>
<evidence type="ECO:0000256" key="7">
    <source>
        <dbReference type="ARBA" id="ARBA00023303"/>
    </source>
</evidence>
<dbReference type="OrthoDB" id="195446at2759"/>
<reference evidence="11 12" key="1">
    <citation type="journal article" date="2010" name="Science">
        <title>Genomic comparison of the ants Camponotus floridanus and Harpegnathos saltator.</title>
        <authorList>
            <person name="Bonasio R."/>
            <person name="Zhang G."/>
            <person name="Ye C."/>
            <person name="Mutti N.S."/>
            <person name="Fang X."/>
            <person name="Qin N."/>
            <person name="Donahue G."/>
            <person name="Yang P."/>
            <person name="Li Q."/>
            <person name="Li C."/>
            <person name="Zhang P."/>
            <person name="Huang Z."/>
            <person name="Berger S.L."/>
            <person name="Reinberg D."/>
            <person name="Wang J."/>
            <person name="Liebig J."/>
        </authorList>
    </citation>
    <scope>NUCLEOTIDE SEQUENCE [LARGE SCALE GENOMIC DNA]</scope>
    <source>
        <strain evidence="12">C129</strain>
    </source>
</reference>
<dbReference type="Proteomes" id="UP000000311">
    <property type="component" value="Unassembled WGS sequence"/>
</dbReference>
<evidence type="ECO:0000256" key="8">
    <source>
        <dbReference type="SAM" id="MobiDB-lite"/>
    </source>
</evidence>
<evidence type="ECO:0000256" key="3">
    <source>
        <dbReference type="ARBA" id="ARBA00022692"/>
    </source>
</evidence>
<feature type="compositionally biased region" description="Polar residues" evidence="8">
    <location>
        <begin position="224"/>
        <end position="237"/>
    </location>
</feature>
<keyword evidence="2" id="KW-0813">Transport</keyword>
<dbReference type="PANTHER" id="PTHR10117:SF54">
    <property type="entry name" value="TRANSIENT RECEPTOR POTENTIAL-GAMMA PROTEIN"/>
    <property type="match status" value="1"/>
</dbReference>
<dbReference type="InParanoid" id="E2A4Y5"/>
<dbReference type="STRING" id="104421.E2A4Y5"/>
<feature type="compositionally biased region" description="Basic and acidic residues" evidence="8">
    <location>
        <begin position="482"/>
        <end position="495"/>
    </location>
</feature>